<name>A0A3M2SHS1_9HYPO</name>
<comment type="caution">
    <text evidence="5">The sequence shown here is derived from an EMBL/GenBank/DDBJ whole genome shotgun (WGS) entry which is preliminary data.</text>
</comment>
<dbReference type="Gene3D" id="3.40.50.720">
    <property type="entry name" value="NAD(P)-binding Rossmann-like Domain"/>
    <property type="match status" value="1"/>
</dbReference>
<evidence type="ECO:0000256" key="1">
    <source>
        <dbReference type="ARBA" id="ARBA00005725"/>
    </source>
</evidence>
<evidence type="ECO:0000313" key="6">
    <source>
        <dbReference type="Proteomes" id="UP000277212"/>
    </source>
</evidence>
<evidence type="ECO:0000256" key="2">
    <source>
        <dbReference type="ARBA" id="ARBA00022857"/>
    </source>
</evidence>
<dbReference type="Gene3D" id="3.90.25.10">
    <property type="entry name" value="UDP-galactose 4-epimerase, domain 1"/>
    <property type="match status" value="1"/>
</dbReference>
<sequence>MASDGQGNSVPITVAVAGGTRGMGLAIVHELKRFPDLYTVKILSRNADANQARELGVKIVTVDYSDIKDITQVLEAEDVHTLISNVFISDGVTPSQHNLIYAAEASNVTKRFVPSTFDVPYDEEMASVLYTGGYKLDIEKILMMTKSLEWTRFHNGFFLDYYFSSKMKTFLTPGKYIADLDSKKAIVPGDGNVPVSFTHTLDVARFVVASLSLPQWPSRLYMSGDYLTWNEFIDLAEKASGTQFEREYNNLEDLKSGDITRFKQLDGWEVLYEYWPKRMAERLPSAIQYFMGAGLVDTTRYEPRLNDLFPHIKPLTARDALESYYKGTISSGFA</sequence>
<evidence type="ECO:0000256" key="3">
    <source>
        <dbReference type="ARBA" id="ARBA00023002"/>
    </source>
</evidence>
<dbReference type="PANTHER" id="PTHR47706:SF4">
    <property type="entry name" value="NMRA-LIKE DOMAIN-CONTAINING PROTEIN"/>
    <property type="match status" value="1"/>
</dbReference>
<feature type="domain" description="NmrA-like" evidence="4">
    <location>
        <begin position="13"/>
        <end position="256"/>
    </location>
</feature>
<dbReference type="InterPro" id="IPR008030">
    <property type="entry name" value="NmrA-like"/>
</dbReference>
<evidence type="ECO:0000259" key="4">
    <source>
        <dbReference type="Pfam" id="PF05368"/>
    </source>
</evidence>
<proteinExistence type="inferred from homology"/>
<dbReference type="EMBL" id="NKUJ01000041">
    <property type="protein sequence ID" value="RMJ16875.1"/>
    <property type="molecule type" value="Genomic_DNA"/>
</dbReference>
<dbReference type="SUPFAM" id="SSF51735">
    <property type="entry name" value="NAD(P)-binding Rossmann-fold domains"/>
    <property type="match status" value="1"/>
</dbReference>
<accession>A0A3M2SHS1</accession>
<dbReference type="InterPro" id="IPR036291">
    <property type="entry name" value="NAD(P)-bd_dom_sf"/>
</dbReference>
<protein>
    <recommendedName>
        <fullName evidence="4">NmrA-like domain-containing protein</fullName>
    </recommendedName>
</protein>
<keyword evidence="3" id="KW-0560">Oxidoreductase</keyword>
<organism evidence="5 6">
    <name type="scientific">Fusarium kuroshium</name>
    <dbReference type="NCBI Taxonomy" id="2010991"/>
    <lineage>
        <taxon>Eukaryota</taxon>
        <taxon>Fungi</taxon>
        <taxon>Dikarya</taxon>
        <taxon>Ascomycota</taxon>
        <taxon>Pezizomycotina</taxon>
        <taxon>Sordariomycetes</taxon>
        <taxon>Hypocreomycetidae</taxon>
        <taxon>Hypocreales</taxon>
        <taxon>Nectriaceae</taxon>
        <taxon>Fusarium</taxon>
        <taxon>Fusarium solani species complex</taxon>
    </lineage>
</organism>
<comment type="similarity">
    <text evidence="1">Belongs to the NmrA-type oxidoreductase family. Isoflavone reductase subfamily.</text>
</comment>
<dbReference type="GO" id="GO:0016491">
    <property type="term" value="F:oxidoreductase activity"/>
    <property type="evidence" value="ECO:0007669"/>
    <property type="project" value="UniProtKB-KW"/>
</dbReference>
<evidence type="ECO:0000313" key="5">
    <source>
        <dbReference type="EMBL" id="RMJ16875.1"/>
    </source>
</evidence>
<gene>
    <name evidence="5" type="ORF">CDV36_003485</name>
</gene>
<dbReference type="InterPro" id="IPR051609">
    <property type="entry name" value="NmrA/Isoflavone_reductase-like"/>
</dbReference>
<dbReference type="AlphaFoldDB" id="A0A3M2SHS1"/>
<dbReference type="OrthoDB" id="10000533at2759"/>
<dbReference type="PANTHER" id="PTHR47706">
    <property type="entry name" value="NMRA-LIKE FAMILY PROTEIN"/>
    <property type="match status" value="1"/>
</dbReference>
<keyword evidence="6" id="KW-1185">Reference proteome</keyword>
<reference evidence="5 6" key="1">
    <citation type="submission" date="2017-06" db="EMBL/GenBank/DDBJ databases">
        <title>Comparative genomic analysis of Ambrosia Fusariam Clade fungi.</title>
        <authorList>
            <person name="Stajich J.E."/>
            <person name="Carrillo J."/>
            <person name="Kijimoto T."/>
            <person name="Eskalen A."/>
            <person name="O'Donnell K."/>
            <person name="Kasson M."/>
        </authorList>
    </citation>
    <scope>NUCLEOTIDE SEQUENCE [LARGE SCALE GENOMIC DNA]</scope>
    <source>
        <strain evidence="5">UCR3666</strain>
    </source>
</reference>
<keyword evidence="2" id="KW-0521">NADP</keyword>
<dbReference type="Proteomes" id="UP000277212">
    <property type="component" value="Unassembled WGS sequence"/>
</dbReference>
<dbReference type="Pfam" id="PF05368">
    <property type="entry name" value="NmrA"/>
    <property type="match status" value="1"/>
</dbReference>